<dbReference type="Proteomes" id="UP000640583">
    <property type="component" value="Unassembled WGS sequence"/>
</dbReference>
<accession>A0A8J7ICB6</accession>
<feature type="transmembrane region" description="Helical" evidence="1">
    <location>
        <begin position="52"/>
        <end position="73"/>
    </location>
</feature>
<organism evidence="2 3">
    <name type="scientific">Halocynthiibacter styelae</name>
    <dbReference type="NCBI Taxonomy" id="2761955"/>
    <lineage>
        <taxon>Bacteria</taxon>
        <taxon>Pseudomonadati</taxon>
        <taxon>Pseudomonadota</taxon>
        <taxon>Alphaproteobacteria</taxon>
        <taxon>Rhodobacterales</taxon>
        <taxon>Paracoccaceae</taxon>
        <taxon>Halocynthiibacter</taxon>
    </lineage>
</organism>
<dbReference type="Pfam" id="PF10658">
    <property type="entry name" value="DUF2484"/>
    <property type="match status" value="1"/>
</dbReference>
<evidence type="ECO:0000313" key="3">
    <source>
        <dbReference type="Proteomes" id="UP000640583"/>
    </source>
</evidence>
<reference evidence="2" key="1">
    <citation type="submission" date="2020-10" db="EMBL/GenBank/DDBJ databases">
        <title>Paenihalocynthiibacter styelae gen. nov., sp. nov., isolated from stalked sea squirt Styela clava.</title>
        <authorList>
            <person name="Kim Y.-O."/>
            <person name="Yoon J.-H."/>
        </authorList>
    </citation>
    <scope>NUCLEOTIDE SEQUENCE</scope>
    <source>
        <strain evidence="2">MYP1-1</strain>
    </source>
</reference>
<evidence type="ECO:0000313" key="2">
    <source>
        <dbReference type="EMBL" id="MBI1492554.1"/>
    </source>
</evidence>
<keyword evidence="3" id="KW-1185">Reference proteome</keyword>
<evidence type="ECO:0000256" key="1">
    <source>
        <dbReference type="SAM" id="Phobius"/>
    </source>
</evidence>
<dbReference type="EMBL" id="JADCKQ010000002">
    <property type="protein sequence ID" value="MBI1492554.1"/>
    <property type="molecule type" value="Genomic_DNA"/>
</dbReference>
<keyword evidence="1" id="KW-0812">Transmembrane</keyword>
<comment type="caution">
    <text evidence="2">The sequence shown here is derived from an EMBL/GenBank/DDBJ whole genome shotgun (WGS) entry which is preliminary data.</text>
</comment>
<keyword evidence="1" id="KW-0472">Membrane</keyword>
<gene>
    <name evidence="2" type="ORF">H1D41_02770</name>
</gene>
<protein>
    <submittedName>
        <fullName evidence="2">DUF2484 family protein</fullName>
    </submittedName>
</protein>
<dbReference type="RefSeq" id="WP_107495563.1">
    <property type="nucleotide sequence ID" value="NZ_JADCKQ010000002.1"/>
</dbReference>
<keyword evidence="1" id="KW-1133">Transmembrane helix</keyword>
<proteinExistence type="predicted"/>
<dbReference type="AlphaFoldDB" id="A0A8J7ICB6"/>
<sequence length="84" mass="9628">MNLSLALACVWMIAANLLAMLPSKDNYWTRAYWLMGVGVPLLGFICWQNGPWLTLLVMAAGLSMLRWPVVYLMRWLRRSLRGQG</sequence>
<name>A0A8J7ICB6_9RHOB</name>
<dbReference type="InterPro" id="IPR018919">
    <property type="entry name" value="DUF2484"/>
</dbReference>